<evidence type="ECO:0000313" key="1">
    <source>
        <dbReference type="EMBL" id="QHS97914.1"/>
    </source>
</evidence>
<protein>
    <submittedName>
        <fullName evidence="1">Uncharacterized protein</fullName>
    </submittedName>
</protein>
<dbReference type="EMBL" id="MN739308">
    <property type="protein sequence ID" value="QHS97914.1"/>
    <property type="molecule type" value="Genomic_DNA"/>
</dbReference>
<sequence length="445" mass="49876">MDTTILPVLPHLFKAAPKPIPATSLRLTQIPDPYVTLKLDGSRTLLVCNGKTVQAYTPQGLEQIVTDQSQEAETCSQISILDTERINNHFYVFDALFVKGVDVRHLPTLARLREAKGILPACAHLKRLHWGPKQSITDTVYRLMQSRPKLADGSRMDAIEGFIFGSLAAPYQQDHLKFKFAITCDFLVTSTSCRSSNSTTCNVRRLNLFVQYMQTLIPFKGYIGTPNHAFVAADSHAHSSLPLGDFELHANVIMEMKLVAGYWDVIRRRYDRLRPNTLRTVQENIELQQSRHSDIHMLLHAFSRGSSSVSPLDHISNAMLRAVGTCGAIIAIQEVPAMFLPHYDDLKRELDKAADQSSQLAVVTTLVNYQILCTPPKATRSLVMTVSEVAHEAKHRGWKCTSLCSLRARDFLVGNYDLPEHITGALENVVFLLLRKTRDIEPAPH</sequence>
<dbReference type="AlphaFoldDB" id="A0A6C0C2A4"/>
<name>A0A6C0C2A4_9ZZZZ</name>
<proteinExistence type="predicted"/>
<dbReference type="SUPFAM" id="SSF56091">
    <property type="entry name" value="DNA ligase/mRNA capping enzyme, catalytic domain"/>
    <property type="match status" value="1"/>
</dbReference>
<dbReference type="Gene3D" id="3.30.470.30">
    <property type="entry name" value="DNA ligase/mRNA capping enzyme"/>
    <property type="match status" value="1"/>
</dbReference>
<reference evidence="1" key="1">
    <citation type="journal article" date="2020" name="Nature">
        <title>Giant virus diversity and host interactions through global metagenomics.</title>
        <authorList>
            <person name="Schulz F."/>
            <person name="Roux S."/>
            <person name="Paez-Espino D."/>
            <person name="Jungbluth S."/>
            <person name="Walsh D.A."/>
            <person name="Denef V.J."/>
            <person name="McMahon K.D."/>
            <person name="Konstantinidis K.T."/>
            <person name="Eloe-Fadrosh E.A."/>
            <person name="Kyrpides N.C."/>
            <person name="Woyke T."/>
        </authorList>
    </citation>
    <scope>NUCLEOTIDE SEQUENCE</scope>
    <source>
        <strain evidence="1">GVMAG-M-3300020182-33</strain>
    </source>
</reference>
<accession>A0A6C0C2A4</accession>
<organism evidence="1">
    <name type="scientific">viral metagenome</name>
    <dbReference type="NCBI Taxonomy" id="1070528"/>
    <lineage>
        <taxon>unclassified sequences</taxon>
        <taxon>metagenomes</taxon>
        <taxon>organismal metagenomes</taxon>
    </lineage>
</organism>